<proteinExistence type="inferred from homology"/>
<name>A0A2T0WWY6_9RHOB</name>
<evidence type="ECO:0000256" key="1">
    <source>
        <dbReference type="ARBA" id="ARBA00038414"/>
    </source>
</evidence>
<dbReference type="Gene3D" id="3.40.50.12500">
    <property type="match status" value="1"/>
</dbReference>
<dbReference type="InterPro" id="IPR053714">
    <property type="entry name" value="Iso_Racemase_Enz_sf"/>
</dbReference>
<dbReference type="AlphaFoldDB" id="A0A2T0WWY6"/>
<reference evidence="2 3" key="1">
    <citation type="submission" date="2018-03" db="EMBL/GenBank/DDBJ databases">
        <title>Genomic Encyclopedia of Archaeal and Bacterial Type Strains, Phase II (KMG-II): from individual species to whole genera.</title>
        <authorList>
            <person name="Goeker M."/>
        </authorList>
    </citation>
    <scope>NUCLEOTIDE SEQUENCE [LARGE SCALE GENOMIC DNA]</scope>
    <source>
        <strain evidence="2 3">DSM 100212</strain>
    </source>
</reference>
<protein>
    <submittedName>
        <fullName evidence="2">Allantoin racemase</fullName>
    </submittedName>
</protein>
<comment type="similarity">
    <text evidence="1">Belongs to the HyuE racemase family.</text>
</comment>
<dbReference type="InterPro" id="IPR015942">
    <property type="entry name" value="Asp/Glu/hydantoin_racemase"/>
</dbReference>
<dbReference type="Pfam" id="PF01177">
    <property type="entry name" value="Asp_Glu_race"/>
    <property type="match status" value="1"/>
</dbReference>
<dbReference type="EMBL" id="PVTQ01000004">
    <property type="protein sequence ID" value="PRY91212.1"/>
    <property type="molecule type" value="Genomic_DNA"/>
</dbReference>
<dbReference type="InterPro" id="IPR052186">
    <property type="entry name" value="Hydantoin_racemase-like"/>
</dbReference>
<accession>A0A2T0WWY6</accession>
<keyword evidence="3" id="KW-1185">Reference proteome</keyword>
<organism evidence="2 3">
    <name type="scientific">Donghicola tyrosinivorans</name>
    <dbReference type="NCBI Taxonomy" id="1652492"/>
    <lineage>
        <taxon>Bacteria</taxon>
        <taxon>Pseudomonadati</taxon>
        <taxon>Pseudomonadota</taxon>
        <taxon>Alphaproteobacteria</taxon>
        <taxon>Rhodobacterales</taxon>
        <taxon>Roseobacteraceae</taxon>
        <taxon>Donghicola</taxon>
    </lineage>
</organism>
<gene>
    <name evidence="2" type="ORF">CLV74_104233</name>
</gene>
<evidence type="ECO:0000313" key="2">
    <source>
        <dbReference type="EMBL" id="PRY91212.1"/>
    </source>
</evidence>
<dbReference type="PANTHER" id="PTHR28047:SF5">
    <property type="entry name" value="PROTEIN DCG1"/>
    <property type="match status" value="1"/>
</dbReference>
<dbReference type="Proteomes" id="UP000238392">
    <property type="component" value="Unassembled WGS sequence"/>
</dbReference>
<dbReference type="PANTHER" id="PTHR28047">
    <property type="entry name" value="PROTEIN DCG1"/>
    <property type="match status" value="1"/>
</dbReference>
<evidence type="ECO:0000313" key="3">
    <source>
        <dbReference type="Proteomes" id="UP000238392"/>
    </source>
</evidence>
<comment type="caution">
    <text evidence="2">The sequence shown here is derived from an EMBL/GenBank/DDBJ whole genome shotgun (WGS) entry which is preliminary data.</text>
</comment>
<dbReference type="OrthoDB" id="9791723at2"/>
<dbReference type="RefSeq" id="WP_106263734.1">
    <property type="nucleotide sequence ID" value="NZ_PVTQ01000004.1"/>
</dbReference>
<dbReference type="GO" id="GO:0047661">
    <property type="term" value="F:amino-acid racemase activity"/>
    <property type="evidence" value="ECO:0007669"/>
    <property type="project" value="InterPro"/>
</dbReference>
<sequence length="216" mass="22343">MRIVYMNPNSTQAMTDSMVAVARAANPNVQIDGWTNIGAPPAIEGPEHGEMALDGLRRMVARAKREGVDALVIGCFDDTGLLELRAQAHCPVIGIGQAGYAAADLLGLRFAVLTTLPVSLPVIEGNIAALGYSPQCLKIMASGLPVLTVEEGSEKTRRHLANGIDALTAEGAQAVVLGCAGMGRLRDDLTARTGAVVIDGVAAAAQLAPALARIKP</sequence>